<dbReference type="InterPro" id="IPR004821">
    <property type="entry name" value="Cyt_trans-like"/>
</dbReference>
<protein>
    <recommendedName>
        <fullName evidence="1">Cytidyltransferase-like domain-containing protein</fullName>
    </recommendedName>
</protein>
<accession>A0A7I4AF54</accession>
<reference evidence="2 3" key="2">
    <citation type="journal article" date="2018" name="Plant J.">
        <title>The Physcomitrella patens chromosome-scale assembly reveals moss genome structure and evolution.</title>
        <authorList>
            <person name="Lang D."/>
            <person name="Ullrich K.K."/>
            <person name="Murat F."/>
            <person name="Fuchs J."/>
            <person name="Jenkins J."/>
            <person name="Haas F.B."/>
            <person name="Piednoel M."/>
            <person name="Gundlach H."/>
            <person name="Van Bel M."/>
            <person name="Meyberg R."/>
            <person name="Vives C."/>
            <person name="Morata J."/>
            <person name="Symeonidi A."/>
            <person name="Hiss M."/>
            <person name="Muchero W."/>
            <person name="Kamisugi Y."/>
            <person name="Saleh O."/>
            <person name="Blanc G."/>
            <person name="Decker E.L."/>
            <person name="van Gessel N."/>
            <person name="Grimwood J."/>
            <person name="Hayes R.D."/>
            <person name="Graham S.W."/>
            <person name="Gunter L.E."/>
            <person name="McDaniel S.F."/>
            <person name="Hoernstein S.N.W."/>
            <person name="Larsson A."/>
            <person name="Li F.W."/>
            <person name="Perroud P.F."/>
            <person name="Phillips J."/>
            <person name="Ranjan P."/>
            <person name="Rokshar D.S."/>
            <person name="Rothfels C.J."/>
            <person name="Schneider L."/>
            <person name="Shu S."/>
            <person name="Stevenson D.W."/>
            <person name="Thummler F."/>
            <person name="Tillich M."/>
            <person name="Villarreal Aguilar J.C."/>
            <person name="Widiez T."/>
            <person name="Wong G.K."/>
            <person name="Wymore A."/>
            <person name="Zhang Y."/>
            <person name="Zimmer A.D."/>
            <person name="Quatrano R.S."/>
            <person name="Mayer K.F.X."/>
            <person name="Goodstein D."/>
            <person name="Casacuberta J.M."/>
            <person name="Vandepoele K."/>
            <person name="Reski R."/>
            <person name="Cuming A.C."/>
            <person name="Tuskan G.A."/>
            <person name="Maumus F."/>
            <person name="Salse J."/>
            <person name="Schmutz J."/>
            <person name="Rensing S.A."/>
        </authorList>
    </citation>
    <scope>NUCLEOTIDE SEQUENCE [LARGE SCALE GENOMIC DNA]</scope>
    <source>
        <strain evidence="2 3">cv. Gransden 2004</strain>
    </source>
</reference>
<keyword evidence="3" id="KW-1185">Reference proteome</keyword>
<evidence type="ECO:0000259" key="1">
    <source>
        <dbReference type="Pfam" id="PF01467"/>
    </source>
</evidence>
<dbReference type="EnsemblPlants" id="Pp3c12_7340V3.3">
    <property type="protein sequence ID" value="Pp3c12_7340V3.3"/>
    <property type="gene ID" value="Pp3c12_7340"/>
</dbReference>
<dbReference type="Gramene" id="Pp3c12_7340V3.3">
    <property type="protein sequence ID" value="Pp3c12_7340V3.3"/>
    <property type="gene ID" value="Pp3c12_7340"/>
</dbReference>
<dbReference type="EnsemblPlants" id="Pp3c12_7340V3.4">
    <property type="protein sequence ID" value="Pp3c12_7340V3.4"/>
    <property type="gene ID" value="Pp3c12_7340"/>
</dbReference>
<dbReference type="Pfam" id="PF01467">
    <property type="entry name" value="CTP_transf_like"/>
    <property type="match status" value="1"/>
</dbReference>
<evidence type="ECO:0000313" key="2">
    <source>
        <dbReference type="EnsemblPlants" id="Pp3c12_7340V3.4"/>
    </source>
</evidence>
<dbReference type="GO" id="GO:0000309">
    <property type="term" value="F:nicotinamide-nucleotide adenylyltransferase activity"/>
    <property type="evidence" value="ECO:0000318"/>
    <property type="project" value="GO_Central"/>
</dbReference>
<dbReference type="InterPro" id="IPR014729">
    <property type="entry name" value="Rossmann-like_a/b/a_fold"/>
</dbReference>
<organism evidence="2 3">
    <name type="scientific">Physcomitrium patens</name>
    <name type="common">Spreading-leaved earth moss</name>
    <name type="synonym">Physcomitrella patens</name>
    <dbReference type="NCBI Taxonomy" id="3218"/>
    <lineage>
        <taxon>Eukaryota</taxon>
        <taxon>Viridiplantae</taxon>
        <taxon>Streptophyta</taxon>
        <taxon>Embryophyta</taxon>
        <taxon>Bryophyta</taxon>
        <taxon>Bryophytina</taxon>
        <taxon>Bryopsida</taxon>
        <taxon>Funariidae</taxon>
        <taxon>Funariales</taxon>
        <taxon>Funariaceae</taxon>
        <taxon>Physcomitrium</taxon>
    </lineage>
</organism>
<dbReference type="AlphaFoldDB" id="A0A7I4AF54"/>
<evidence type="ECO:0000313" key="3">
    <source>
        <dbReference type="Proteomes" id="UP000006727"/>
    </source>
</evidence>
<dbReference type="Gene3D" id="3.40.50.620">
    <property type="entry name" value="HUPs"/>
    <property type="match status" value="1"/>
</dbReference>
<reference evidence="2" key="3">
    <citation type="submission" date="2020-12" db="UniProtKB">
        <authorList>
            <consortium name="EnsemblPlants"/>
        </authorList>
    </citation>
    <scope>IDENTIFICATION</scope>
</reference>
<dbReference type="FunCoup" id="A0A7I4AF54">
    <property type="interactions" value="572"/>
</dbReference>
<dbReference type="Proteomes" id="UP000006727">
    <property type="component" value="Chromosome 12"/>
</dbReference>
<dbReference type="Gramene" id="Pp3c12_7340V3.4">
    <property type="protein sequence ID" value="Pp3c12_7340V3.4"/>
    <property type="gene ID" value="Pp3c12_7340"/>
</dbReference>
<reference evidence="2 3" key="1">
    <citation type="journal article" date="2008" name="Science">
        <title>The Physcomitrella genome reveals evolutionary insights into the conquest of land by plants.</title>
        <authorList>
            <person name="Rensing S."/>
            <person name="Lang D."/>
            <person name="Zimmer A."/>
            <person name="Terry A."/>
            <person name="Salamov A."/>
            <person name="Shapiro H."/>
            <person name="Nishiyama T."/>
            <person name="Perroud P.-F."/>
            <person name="Lindquist E."/>
            <person name="Kamisugi Y."/>
            <person name="Tanahashi T."/>
            <person name="Sakakibara K."/>
            <person name="Fujita T."/>
            <person name="Oishi K."/>
            <person name="Shin-I T."/>
            <person name="Kuroki Y."/>
            <person name="Toyoda A."/>
            <person name="Suzuki Y."/>
            <person name="Hashimoto A."/>
            <person name="Yamaguchi K."/>
            <person name="Sugano A."/>
            <person name="Kohara Y."/>
            <person name="Fujiyama A."/>
            <person name="Anterola A."/>
            <person name="Aoki S."/>
            <person name="Ashton N."/>
            <person name="Barbazuk W.B."/>
            <person name="Barker E."/>
            <person name="Bennetzen J."/>
            <person name="Bezanilla M."/>
            <person name="Blankenship R."/>
            <person name="Cho S.H."/>
            <person name="Dutcher S."/>
            <person name="Estelle M."/>
            <person name="Fawcett J.A."/>
            <person name="Gundlach H."/>
            <person name="Hanada K."/>
            <person name="Heyl A."/>
            <person name="Hicks K.A."/>
            <person name="Hugh J."/>
            <person name="Lohr M."/>
            <person name="Mayer K."/>
            <person name="Melkozernov A."/>
            <person name="Murata T."/>
            <person name="Nelson D."/>
            <person name="Pils B."/>
            <person name="Prigge M."/>
            <person name="Reiss B."/>
            <person name="Renner T."/>
            <person name="Rombauts S."/>
            <person name="Rushton P."/>
            <person name="Sanderfoot A."/>
            <person name="Schween G."/>
            <person name="Shiu S.-H."/>
            <person name="Stueber K."/>
            <person name="Theodoulou F.L."/>
            <person name="Tu H."/>
            <person name="Van de Peer Y."/>
            <person name="Verrier P.J."/>
            <person name="Waters E."/>
            <person name="Wood A."/>
            <person name="Yang L."/>
            <person name="Cove D."/>
            <person name="Cuming A."/>
            <person name="Hasebe M."/>
            <person name="Lucas S."/>
            <person name="Mishler D.B."/>
            <person name="Reski R."/>
            <person name="Grigoriev I."/>
            <person name="Quatrano R.S."/>
            <person name="Boore J.L."/>
        </authorList>
    </citation>
    <scope>NUCLEOTIDE SEQUENCE [LARGE SCALE GENOMIC DNA]</scope>
    <source>
        <strain evidence="2 3">cv. Gransden 2004</strain>
    </source>
</reference>
<dbReference type="PANTHER" id="PTHR31285">
    <property type="entry name" value="NICOTINAMIDE MONONUCLEOTIDE ADENYLYLTRANSFERASE"/>
    <property type="match status" value="1"/>
</dbReference>
<dbReference type="PANTHER" id="PTHR31285:SF0">
    <property type="entry name" value="NICOTINAMIDE MONONUCLEOTIDE ADENYLYLTRANSFERASE"/>
    <property type="match status" value="1"/>
</dbReference>
<dbReference type="GO" id="GO:0005737">
    <property type="term" value="C:cytoplasm"/>
    <property type="evidence" value="ECO:0000318"/>
    <property type="project" value="GO_Central"/>
</dbReference>
<feature type="domain" description="Cytidyltransferase-like" evidence="1">
    <location>
        <begin position="218"/>
        <end position="380"/>
    </location>
</feature>
<proteinExistence type="predicted"/>
<dbReference type="FunFam" id="3.40.50.620:FF:000180">
    <property type="entry name" value="Cytidyltransferase isoform 1"/>
    <property type="match status" value="1"/>
</dbReference>
<dbReference type="GO" id="GO:0016887">
    <property type="term" value="F:ATP hydrolysis activity"/>
    <property type="evidence" value="ECO:0000318"/>
    <property type="project" value="GO_Central"/>
</dbReference>
<sequence>MDSVVRAVIEAIHSSPTRAVLCLSGGASQALGWLLSVPRASSTVLEATFMYSRASMVQLLGKVPTQSVCRETADEIALEAYNRALELSMPEGMQVAGIGFTGVLASIPPKRGDHRCFVSARTQNGLWQYDLTLAKGHRDRYGEDYLTSCLLVKTLANVCGTIDDIPLDLKEGIEKLRETKLVYSEEEQLQQLLSGKICMINFSDRVNSPTSGTRRVVLSGSFNPLHDGHVKLLDAACSLREGGLPCYELSAINADKPPLGLTDIKERSNQFRSGNTLVVTNQPYFFKKAELFPDSTFVVGADTALRLLDPKYYGNSKVRMVEVMLGIRKLGCDFLVAGRKVDEAFKVLADVEVPTEVEGMFQEIPLSLFQSDLSSTQLRAQARQQG</sequence>
<dbReference type="SUPFAM" id="SSF52374">
    <property type="entry name" value="Nucleotidylyl transferase"/>
    <property type="match status" value="1"/>
</dbReference>
<name>A0A7I4AF54_PHYPA</name>
<dbReference type="GO" id="GO:0034355">
    <property type="term" value="P:NAD+ biosynthetic process via the salvage pathway"/>
    <property type="evidence" value="ECO:0000318"/>
    <property type="project" value="GO_Central"/>
</dbReference>
<gene>
    <name evidence="2" type="primary">LOC112290007</name>
</gene>
<dbReference type="GO" id="GO:0005634">
    <property type="term" value="C:nucleus"/>
    <property type="evidence" value="ECO:0000318"/>
    <property type="project" value="GO_Central"/>
</dbReference>
<dbReference type="EMBL" id="ABEU02000012">
    <property type="status" value="NOT_ANNOTATED_CDS"/>
    <property type="molecule type" value="Genomic_DNA"/>
</dbReference>